<sequence length="420" mass="48015">MGLNPPFGVNAALANKFINKALEFKPKLLILIVPRETQRLDEKDFPYDLVWEDDQMFSGKSFYLPGSVDVNDNQIEDWNITAPVIYLWSHPDWTSRHKDIAVQHGHSSGALKKNSMEEKQECHNLDKSFVRKGEDKNPEKPENQEQETRVTPSRQVNHPRDRKSTTDDKKDVQFKNHAEANPKKKLGDKPRKRRGLNDKSLVDNSNKKQPVAGNASPNLADGRPLYSHSSRHHERTKHVHAGRDDYQQSGSRNVYTPYSQNAYNGNQDEFLVRNYSLNTEEQYPNMPGMPSRQSYSPGLPEYDYRGLNDRRMGYPQGRTDHLHASIPGREVPITWTQRIEHLSHPEPGFQSPCGPLNAASNPFYDGMNTSAISRYAARLDELNHMNAVPRTPAPETIYRYHPPVPEPGYQGFAPGPYYHP</sequence>
<feature type="compositionally biased region" description="Basic and acidic residues" evidence="1">
    <location>
        <begin position="114"/>
        <end position="148"/>
    </location>
</feature>
<accession>A0A2Z7C2N3</accession>
<dbReference type="AlphaFoldDB" id="A0A2Z7C2N3"/>
<feature type="compositionally biased region" description="Basic and acidic residues" evidence="1">
    <location>
        <begin position="158"/>
        <end position="201"/>
    </location>
</feature>
<evidence type="ECO:0000313" key="4">
    <source>
        <dbReference type="Proteomes" id="UP000250235"/>
    </source>
</evidence>
<dbReference type="OrthoDB" id="21264at2759"/>
<protein>
    <recommendedName>
        <fullName evidence="2">DM2 domain-containing protein</fullName>
    </recommendedName>
</protein>
<feature type="compositionally biased region" description="Polar residues" evidence="1">
    <location>
        <begin position="247"/>
        <end position="262"/>
    </location>
</feature>
<proteinExistence type="predicted"/>
<dbReference type="PANTHER" id="PTHR46235:SF3">
    <property type="entry name" value="PHD FINGER-CONTAINING PROTEIN DDB_G0268158"/>
    <property type="match status" value="1"/>
</dbReference>
<evidence type="ECO:0000256" key="1">
    <source>
        <dbReference type="SAM" id="MobiDB-lite"/>
    </source>
</evidence>
<dbReference type="InterPro" id="IPR058939">
    <property type="entry name" value="Mtase_EDM2"/>
</dbReference>
<evidence type="ECO:0000313" key="3">
    <source>
        <dbReference type="EMBL" id="KZV40759.1"/>
    </source>
</evidence>
<dbReference type="EMBL" id="KQ999872">
    <property type="protein sequence ID" value="KZV40759.1"/>
    <property type="molecule type" value="Genomic_DNA"/>
</dbReference>
<dbReference type="Proteomes" id="UP000250235">
    <property type="component" value="Unassembled WGS sequence"/>
</dbReference>
<feature type="region of interest" description="Disordered" evidence="1">
    <location>
        <begin position="104"/>
        <end position="262"/>
    </location>
</feature>
<keyword evidence="4" id="KW-1185">Reference proteome</keyword>
<name>A0A2Z7C2N3_9LAMI</name>
<reference evidence="3 4" key="1">
    <citation type="journal article" date="2015" name="Proc. Natl. Acad. Sci. U.S.A.">
        <title>The resurrection genome of Boea hygrometrica: A blueprint for survival of dehydration.</title>
        <authorList>
            <person name="Xiao L."/>
            <person name="Yang G."/>
            <person name="Zhang L."/>
            <person name="Yang X."/>
            <person name="Zhao S."/>
            <person name="Ji Z."/>
            <person name="Zhou Q."/>
            <person name="Hu M."/>
            <person name="Wang Y."/>
            <person name="Chen M."/>
            <person name="Xu Y."/>
            <person name="Jin H."/>
            <person name="Xiao X."/>
            <person name="Hu G."/>
            <person name="Bao F."/>
            <person name="Hu Y."/>
            <person name="Wan P."/>
            <person name="Li L."/>
            <person name="Deng X."/>
            <person name="Kuang T."/>
            <person name="Xiang C."/>
            <person name="Zhu J.K."/>
            <person name="Oliver M.J."/>
            <person name="He Y."/>
        </authorList>
    </citation>
    <scope>NUCLEOTIDE SEQUENCE [LARGE SCALE GENOMIC DNA]</scope>
    <source>
        <strain evidence="4">cv. XS01</strain>
    </source>
</reference>
<evidence type="ECO:0000259" key="2">
    <source>
        <dbReference type="Pfam" id="PF26055"/>
    </source>
</evidence>
<dbReference type="Pfam" id="PF26055">
    <property type="entry name" value="Mtase_EDM2"/>
    <property type="match status" value="1"/>
</dbReference>
<organism evidence="3 4">
    <name type="scientific">Dorcoceras hygrometricum</name>
    <dbReference type="NCBI Taxonomy" id="472368"/>
    <lineage>
        <taxon>Eukaryota</taxon>
        <taxon>Viridiplantae</taxon>
        <taxon>Streptophyta</taxon>
        <taxon>Embryophyta</taxon>
        <taxon>Tracheophyta</taxon>
        <taxon>Spermatophyta</taxon>
        <taxon>Magnoliopsida</taxon>
        <taxon>eudicotyledons</taxon>
        <taxon>Gunneridae</taxon>
        <taxon>Pentapetalae</taxon>
        <taxon>asterids</taxon>
        <taxon>lamiids</taxon>
        <taxon>Lamiales</taxon>
        <taxon>Gesneriaceae</taxon>
        <taxon>Didymocarpoideae</taxon>
        <taxon>Trichosporeae</taxon>
        <taxon>Loxocarpinae</taxon>
        <taxon>Dorcoceras</taxon>
    </lineage>
</organism>
<feature type="compositionally biased region" description="Basic residues" evidence="1">
    <location>
        <begin position="229"/>
        <end position="240"/>
    </location>
</feature>
<gene>
    <name evidence="3" type="ORF">F511_30322</name>
</gene>
<dbReference type="PANTHER" id="PTHR46235">
    <property type="entry name" value="PHD FINGER-CONTAINING PROTEIN DDB_G0268158"/>
    <property type="match status" value="1"/>
</dbReference>
<feature type="domain" description="DM2" evidence="2">
    <location>
        <begin position="1"/>
        <end position="101"/>
    </location>
</feature>